<evidence type="ECO:0008006" key="4">
    <source>
        <dbReference type="Google" id="ProtNLM"/>
    </source>
</evidence>
<dbReference type="EMBL" id="JAVHUY010000071">
    <property type="protein sequence ID" value="MDQ7911135.1"/>
    <property type="molecule type" value="Genomic_DNA"/>
</dbReference>
<dbReference type="Proteomes" id="UP001230908">
    <property type="component" value="Unassembled WGS sequence"/>
</dbReference>
<sequence length="153" mass="15755">MKLRNVRRSLAVFGATAAAAVAVIAAPAPAQAHGGNWPGLLRLSPTKGSVNDNPMASYSATKACPADHRTAGMVALAAPDGTSLRLSGNFVPTAARPSGTLDTALIFTVLAGNLTTGYYEVDVLCFNAAFESVKADVNLIKIDVEAGTWKALI</sequence>
<keyword evidence="1" id="KW-0732">Signal</keyword>
<keyword evidence="3" id="KW-1185">Reference proteome</keyword>
<dbReference type="InterPro" id="IPR006311">
    <property type="entry name" value="TAT_signal"/>
</dbReference>
<feature type="chain" id="PRO_5045566691" description="Secreted protein" evidence="1">
    <location>
        <begin position="33"/>
        <end position="153"/>
    </location>
</feature>
<comment type="caution">
    <text evidence="2">The sequence shown here is derived from an EMBL/GenBank/DDBJ whole genome shotgun (WGS) entry which is preliminary data.</text>
</comment>
<dbReference type="RefSeq" id="WP_308718359.1">
    <property type="nucleotide sequence ID" value="NZ_JAVHUY010000071.1"/>
</dbReference>
<organism evidence="2 3">
    <name type="scientific">Phytohabitans maris</name>
    <dbReference type="NCBI Taxonomy" id="3071409"/>
    <lineage>
        <taxon>Bacteria</taxon>
        <taxon>Bacillati</taxon>
        <taxon>Actinomycetota</taxon>
        <taxon>Actinomycetes</taxon>
        <taxon>Micromonosporales</taxon>
        <taxon>Micromonosporaceae</taxon>
    </lineage>
</organism>
<evidence type="ECO:0000256" key="1">
    <source>
        <dbReference type="SAM" id="SignalP"/>
    </source>
</evidence>
<protein>
    <recommendedName>
        <fullName evidence="4">Secreted protein</fullName>
    </recommendedName>
</protein>
<gene>
    <name evidence="2" type="ORF">RB614_42265</name>
</gene>
<feature type="signal peptide" evidence="1">
    <location>
        <begin position="1"/>
        <end position="32"/>
    </location>
</feature>
<dbReference type="PROSITE" id="PS51318">
    <property type="entry name" value="TAT"/>
    <property type="match status" value="1"/>
</dbReference>
<accession>A0ABU0ZY82</accession>
<evidence type="ECO:0000313" key="3">
    <source>
        <dbReference type="Proteomes" id="UP001230908"/>
    </source>
</evidence>
<name>A0ABU0ZY82_9ACTN</name>
<proteinExistence type="predicted"/>
<evidence type="ECO:0000313" key="2">
    <source>
        <dbReference type="EMBL" id="MDQ7911135.1"/>
    </source>
</evidence>
<reference evidence="2 3" key="1">
    <citation type="submission" date="2023-08" db="EMBL/GenBank/DDBJ databases">
        <title>Phytohabitans sansha sp. nov., isolated from marine sediment.</title>
        <authorList>
            <person name="Zhao Y."/>
            <person name="Yi K."/>
        </authorList>
    </citation>
    <scope>NUCLEOTIDE SEQUENCE [LARGE SCALE GENOMIC DNA]</scope>
    <source>
        <strain evidence="2 3">ZYX-F-186</strain>
    </source>
</reference>